<feature type="domain" description="Calcineurin-like phosphoesterase" evidence="6">
    <location>
        <begin position="51"/>
        <end position="247"/>
    </location>
</feature>
<gene>
    <name evidence="7" type="ORF">PCC79_02265</name>
</gene>
<reference evidence="7 8" key="1">
    <citation type="journal article" date="2023" name="Environ Microbiome">
        <title>A coral-associated actinobacterium mitigates coral bleaching under heat stress.</title>
        <authorList>
            <person name="Li J."/>
            <person name="Zou Y."/>
            <person name="Li Q."/>
            <person name="Zhang J."/>
            <person name="Bourne D.G."/>
            <person name="Lyu Y."/>
            <person name="Liu C."/>
            <person name="Zhang S."/>
        </authorList>
    </citation>
    <scope>NUCLEOTIDE SEQUENCE [LARGE SCALE GENOMIC DNA]</scope>
    <source>
        <strain evidence="7 8">SCSIO 13291</strain>
    </source>
</reference>
<evidence type="ECO:0000256" key="1">
    <source>
        <dbReference type="ARBA" id="ARBA00022723"/>
    </source>
</evidence>
<feature type="region of interest" description="Disordered" evidence="5">
    <location>
        <begin position="1"/>
        <end position="47"/>
    </location>
</feature>
<dbReference type="InterPro" id="IPR029052">
    <property type="entry name" value="Metallo-depent_PP-like"/>
</dbReference>
<keyword evidence="2" id="KW-0378">Hydrolase</keyword>
<evidence type="ECO:0000256" key="4">
    <source>
        <dbReference type="ARBA" id="ARBA00025742"/>
    </source>
</evidence>
<evidence type="ECO:0000259" key="6">
    <source>
        <dbReference type="Pfam" id="PF00149"/>
    </source>
</evidence>
<organism evidence="7 8">
    <name type="scientific">Propioniciclava soli</name>
    <dbReference type="NCBI Taxonomy" id="2775081"/>
    <lineage>
        <taxon>Bacteria</taxon>
        <taxon>Bacillati</taxon>
        <taxon>Actinomycetota</taxon>
        <taxon>Actinomycetes</taxon>
        <taxon>Propionibacteriales</taxon>
        <taxon>Propionibacteriaceae</taxon>
        <taxon>Propioniciclava</taxon>
    </lineage>
</organism>
<accession>A0ABZ3CA26</accession>
<dbReference type="InterPro" id="IPR050884">
    <property type="entry name" value="CNP_phosphodiesterase-III"/>
</dbReference>
<protein>
    <submittedName>
        <fullName evidence="7">Metallophosphoesterase</fullName>
    </submittedName>
</protein>
<keyword evidence="3" id="KW-0408">Iron</keyword>
<evidence type="ECO:0000313" key="7">
    <source>
        <dbReference type="EMBL" id="WZW99057.1"/>
    </source>
</evidence>
<feature type="compositionally biased region" description="Low complexity" evidence="5">
    <location>
        <begin position="22"/>
        <end position="37"/>
    </location>
</feature>
<dbReference type="Proteomes" id="UP001434337">
    <property type="component" value="Chromosome"/>
</dbReference>
<dbReference type="InterPro" id="IPR004843">
    <property type="entry name" value="Calcineurin-like_PHP"/>
</dbReference>
<evidence type="ECO:0000256" key="5">
    <source>
        <dbReference type="SAM" id="MobiDB-lite"/>
    </source>
</evidence>
<dbReference type="RefSeq" id="WP_342372880.1">
    <property type="nucleotide sequence ID" value="NZ_CP115965.1"/>
</dbReference>
<comment type="similarity">
    <text evidence="4">Belongs to the cyclic nucleotide phosphodiesterase class-III family.</text>
</comment>
<sequence length="336" mass="34485">MTPPPLDPSATGGTPSSPRGPAPATTASTDSTASAATPQPPLSRPRPRHVLAHLSDLHLTGDGSRIDGVVDARARLTAALDVLTTWGVRCDAWVFSGDLSDDGSPASYAFLAEQVGAAAATAGVRVIWGNGNHDERAAFRAGLGIGDGVGPSGLILGEHDLRGLRVLTVDSNVPGTPAGQLSDEALSWLSARLEHPAEAGTVLVVHHCPLPQPQDATELWPLRNPGALAEVVRGTDTRLILSGHFHQTGFGTVAGVPVAMASSLTYTQEVGLSPDLRGQDANTGFSLVELFEDSFVVTAVPLARGEGVHPSISSADARARLAGAGDQRGSDPVTTG</sequence>
<evidence type="ECO:0000313" key="8">
    <source>
        <dbReference type="Proteomes" id="UP001434337"/>
    </source>
</evidence>
<evidence type="ECO:0000256" key="2">
    <source>
        <dbReference type="ARBA" id="ARBA00022801"/>
    </source>
</evidence>
<keyword evidence="8" id="KW-1185">Reference proteome</keyword>
<dbReference type="Gene3D" id="3.60.21.10">
    <property type="match status" value="1"/>
</dbReference>
<keyword evidence="1" id="KW-0479">Metal-binding</keyword>
<dbReference type="EMBL" id="CP115965">
    <property type="protein sequence ID" value="WZW99057.1"/>
    <property type="molecule type" value="Genomic_DNA"/>
</dbReference>
<dbReference type="SUPFAM" id="SSF56300">
    <property type="entry name" value="Metallo-dependent phosphatases"/>
    <property type="match status" value="1"/>
</dbReference>
<dbReference type="Pfam" id="PF00149">
    <property type="entry name" value="Metallophos"/>
    <property type="match status" value="1"/>
</dbReference>
<name>A0ABZ3CA26_9ACTN</name>
<proteinExistence type="inferred from homology"/>
<dbReference type="PANTHER" id="PTHR42988:SF2">
    <property type="entry name" value="CYCLIC NUCLEOTIDE PHOSPHODIESTERASE CBUA0032-RELATED"/>
    <property type="match status" value="1"/>
</dbReference>
<evidence type="ECO:0000256" key="3">
    <source>
        <dbReference type="ARBA" id="ARBA00023004"/>
    </source>
</evidence>
<dbReference type="PANTHER" id="PTHR42988">
    <property type="entry name" value="PHOSPHOHYDROLASE"/>
    <property type="match status" value="1"/>
</dbReference>